<dbReference type="Proteomes" id="UP000324222">
    <property type="component" value="Unassembled WGS sequence"/>
</dbReference>
<gene>
    <name evidence="2" type="ORF">E2C01_093640</name>
</gene>
<dbReference type="EMBL" id="VSRR010113398">
    <property type="protein sequence ID" value="MPC98277.1"/>
    <property type="molecule type" value="Genomic_DNA"/>
</dbReference>
<protein>
    <submittedName>
        <fullName evidence="2">Uncharacterized protein</fullName>
    </submittedName>
</protein>
<organism evidence="2 3">
    <name type="scientific">Portunus trituberculatus</name>
    <name type="common">Swimming crab</name>
    <name type="synonym">Neptunus trituberculatus</name>
    <dbReference type="NCBI Taxonomy" id="210409"/>
    <lineage>
        <taxon>Eukaryota</taxon>
        <taxon>Metazoa</taxon>
        <taxon>Ecdysozoa</taxon>
        <taxon>Arthropoda</taxon>
        <taxon>Crustacea</taxon>
        <taxon>Multicrustacea</taxon>
        <taxon>Malacostraca</taxon>
        <taxon>Eumalacostraca</taxon>
        <taxon>Eucarida</taxon>
        <taxon>Decapoda</taxon>
        <taxon>Pleocyemata</taxon>
        <taxon>Brachyura</taxon>
        <taxon>Eubrachyura</taxon>
        <taxon>Portunoidea</taxon>
        <taxon>Portunidae</taxon>
        <taxon>Portuninae</taxon>
        <taxon>Portunus</taxon>
    </lineage>
</organism>
<evidence type="ECO:0000313" key="3">
    <source>
        <dbReference type="Proteomes" id="UP000324222"/>
    </source>
</evidence>
<keyword evidence="3" id="KW-1185">Reference proteome</keyword>
<accession>A0A5B7JYR8</accession>
<sequence length="23" mass="2655">MSYSLPFRPHPSRRRTSRGLVGP</sequence>
<comment type="caution">
    <text evidence="2">The sequence shown here is derived from an EMBL/GenBank/DDBJ whole genome shotgun (WGS) entry which is preliminary data.</text>
</comment>
<reference evidence="2 3" key="1">
    <citation type="submission" date="2019-05" db="EMBL/GenBank/DDBJ databases">
        <title>Another draft genome of Portunus trituberculatus and its Hox gene families provides insights of decapod evolution.</title>
        <authorList>
            <person name="Jeong J.-H."/>
            <person name="Song I."/>
            <person name="Kim S."/>
            <person name="Choi T."/>
            <person name="Kim D."/>
            <person name="Ryu S."/>
            <person name="Kim W."/>
        </authorList>
    </citation>
    <scope>NUCLEOTIDE SEQUENCE [LARGE SCALE GENOMIC DNA]</scope>
    <source>
        <tissue evidence="2">Muscle</tissue>
    </source>
</reference>
<evidence type="ECO:0000256" key="1">
    <source>
        <dbReference type="SAM" id="MobiDB-lite"/>
    </source>
</evidence>
<proteinExistence type="predicted"/>
<dbReference type="AlphaFoldDB" id="A0A5B7JYR8"/>
<name>A0A5B7JYR8_PORTR</name>
<evidence type="ECO:0000313" key="2">
    <source>
        <dbReference type="EMBL" id="MPC98277.1"/>
    </source>
</evidence>
<feature type="region of interest" description="Disordered" evidence="1">
    <location>
        <begin position="1"/>
        <end position="23"/>
    </location>
</feature>